<name>A0LFN6_SYNFM</name>
<gene>
    <name evidence="3" type="ordered locus">Sfum_0539</name>
</gene>
<dbReference type="PANTHER" id="PTHR39555:SF1">
    <property type="entry name" value="TYPE IV PILUS INNER MEMBRANE COMPONENT PILO"/>
    <property type="match status" value="1"/>
</dbReference>
<evidence type="ECO:0000256" key="1">
    <source>
        <dbReference type="SAM" id="Coils"/>
    </source>
</evidence>
<feature type="transmembrane region" description="Helical" evidence="2">
    <location>
        <begin position="20"/>
        <end position="42"/>
    </location>
</feature>
<feature type="coiled-coil region" evidence="1">
    <location>
        <begin position="43"/>
        <end position="94"/>
    </location>
</feature>
<evidence type="ECO:0000256" key="2">
    <source>
        <dbReference type="SAM" id="Phobius"/>
    </source>
</evidence>
<dbReference type="GO" id="GO:0043107">
    <property type="term" value="P:type IV pilus-dependent motility"/>
    <property type="evidence" value="ECO:0007669"/>
    <property type="project" value="InterPro"/>
</dbReference>
<dbReference type="STRING" id="335543.Sfum_0539"/>
<keyword evidence="2" id="KW-0472">Membrane</keyword>
<protein>
    <submittedName>
        <fullName evidence="3">Pilus assembly protein, PilO</fullName>
    </submittedName>
</protein>
<dbReference type="InterPro" id="IPR007445">
    <property type="entry name" value="PilO"/>
</dbReference>
<dbReference type="OrthoDB" id="5502253at2"/>
<dbReference type="AlphaFoldDB" id="A0LFN6"/>
<keyword evidence="1" id="KW-0175">Coiled coil</keyword>
<dbReference type="Pfam" id="PF04350">
    <property type="entry name" value="PilO"/>
    <property type="match status" value="1"/>
</dbReference>
<keyword evidence="4" id="KW-1185">Reference proteome</keyword>
<dbReference type="Proteomes" id="UP000001784">
    <property type="component" value="Chromosome"/>
</dbReference>
<evidence type="ECO:0000313" key="4">
    <source>
        <dbReference type="Proteomes" id="UP000001784"/>
    </source>
</evidence>
<organism evidence="3 4">
    <name type="scientific">Syntrophobacter fumaroxidans (strain DSM 10017 / MPOB)</name>
    <dbReference type="NCBI Taxonomy" id="335543"/>
    <lineage>
        <taxon>Bacteria</taxon>
        <taxon>Pseudomonadati</taxon>
        <taxon>Thermodesulfobacteriota</taxon>
        <taxon>Syntrophobacteria</taxon>
        <taxon>Syntrophobacterales</taxon>
        <taxon>Syntrophobacteraceae</taxon>
        <taxon>Syntrophobacter</taxon>
    </lineage>
</organism>
<dbReference type="InParanoid" id="A0LFN6"/>
<keyword evidence="2" id="KW-1133">Transmembrane helix</keyword>
<reference evidence="3 4" key="1">
    <citation type="submission" date="2006-10" db="EMBL/GenBank/DDBJ databases">
        <title>Complete sequence of Syntrophobacter fumaroxidans MPOB.</title>
        <authorList>
            <consortium name="US DOE Joint Genome Institute"/>
            <person name="Copeland A."/>
            <person name="Lucas S."/>
            <person name="Lapidus A."/>
            <person name="Barry K."/>
            <person name="Detter J.C."/>
            <person name="Glavina del Rio T."/>
            <person name="Hammon N."/>
            <person name="Israni S."/>
            <person name="Pitluck S."/>
            <person name="Goltsman E.G."/>
            <person name="Martinez M."/>
            <person name="Schmutz J."/>
            <person name="Larimer F."/>
            <person name="Land M."/>
            <person name="Hauser L."/>
            <person name="Kyrpides N."/>
            <person name="Kim E."/>
            <person name="Boone D.R."/>
            <person name="Brockman F."/>
            <person name="Culley D."/>
            <person name="Ferry J."/>
            <person name="Gunsalus R."/>
            <person name="McInerney M.J."/>
            <person name="Morrison M."/>
            <person name="Plugge C."/>
            <person name="Rohlin L."/>
            <person name="Scholten J."/>
            <person name="Sieber J."/>
            <person name="Stams A.J.M."/>
            <person name="Worm P."/>
            <person name="Henstra A.M."/>
            <person name="Richardson P."/>
        </authorList>
    </citation>
    <scope>NUCLEOTIDE SEQUENCE [LARGE SCALE GENOMIC DNA]</scope>
    <source>
        <strain evidence="4">DSM 10017 / MPOB</strain>
    </source>
</reference>
<proteinExistence type="predicted"/>
<dbReference type="Gene3D" id="3.30.70.60">
    <property type="match status" value="1"/>
</dbReference>
<dbReference type="HOGENOM" id="CLU_102444_0_0_7"/>
<dbReference type="KEGG" id="sfu:Sfum_0539"/>
<sequence length="209" mass="23061">MKKSLIPTGAFTEKLAGLPLAQKALLFLITLAILGAGFYYLVYEDQEKELAKVTASVAEQQKKLASLKEAAARVDKLQKELAASEADFNSLLALLPDQKEIPGLLESVSQLGAKVGLENVLFQPQPEQPKEFYSVIPIRLDLLGSFNDLEVFLDNVSKLNRILKVETLTLNRVKDKGSGSGLQVGCTIVTYRFVDRPVQKDAKKDQKKK</sequence>
<dbReference type="EMBL" id="CP000478">
    <property type="protein sequence ID" value="ABK16238.1"/>
    <property type="molecule type" value="Genomic_DNA"/>
</dbReference>
<evidence type="ECO:0000313" key="3">
    <source>
        <dbReference type="EMBL" id="ABK16238.1"/>
    </source>
</evidence>
<keyword evidence="2" id="KW-0812">Transmembrane</keyword>
<dbReference type="GO" id="GO:0043683">
    <property type="term" value="P:type IV pilus assembly"/>
    <property type="evidence" value="ECO:0007669"/>
    <property type="project" value="InterPro"/>
</dbReference>
<dbReference type="InterPro" id="IPR014717">
    <property type="entry name" value="Transl_elong_EF1B/ribsomal_bS6"/>
</dbReference>
<accession>A0LFN6</accession>
<dbReference type="PANTHER" id="PTHR39555">
    <property type="entry name" value="FIMBRIAL ASSEMBLY PROTEIN PILO-LIKE PROTEIN-RELATED"/>
    <property type="match status" value="1"/>
</dbReference>
<dbReference type="eggNOG" id="COG3167">
    <property type="taxonomic scope" value="Bacteria"/>
</dbReference>